<protein>
    <recommendedName>
        <fullName evidence="2">histidine kinase</fullName>
        <ecNumber evidence="2">2.7.13.3</ecNumber>
    </recommendedName>
</protein>
<name>A0ABT0C6I0_THEVL</name>
<dbReference type="SMART" id="SM00388">
    <property type="entry name" value="HisKA"/>
    <property type="match status" value="1"/>
</dbReference>
<keyword evidence="5" id="KW-0902">Two-component regulatory system</keyword>
<accession>A0ABT0C6I0</accession>
<dbReference type="EMBL" id="JAFIRA010000001">
    <property type="protein sequence ID" value="MCJ2541403.1"/>
    <property type="molecule type" value="Genomic_DNA"/>
</dbReference>
<feature type="domain" description="Histidine kinase" evidence="7">
    <location>
        <begin position="294"/>
        <end position="519"/>
    </location>
</feature>
<comment type="caution">
    <text evidence="8">The sequence shown here is derived from an EMBL/GenBank/DDBJ whole genome shotgun (WGS) entry which is preliminary data.</text>
</comment>
<evidence type="ECO:0000256" key="5">
    <source>
        <dbReference type="ARBA" id="ARBA00023012"/>
    </source>
</evidence>
<keyword evidence="4 8" id="KW-0808">Transferase</keyword>
<dbReference type="PANTHER" id="PTHR43547:SF2">
    <property type="entry name" value="HYBRID SIGNAL TRANSDUCTION HISTIDINE KINASE C"/>
    <property type="match status" value="1"/>
</dbReference>
<dbReference type="PROSITE" id="PS50109">
    <property type="entry name" value="HIS_KIN"/>
    <property type="match status" value="1"/>
</dbReference>
<dbReference type="SUPFAM" id="SSF55874">
    <property type="entry name" value="ATPase domain of HSP90 chaperone/DNA topoisomerase II/histidine kinase"/>
    <property type="match status" value="1"/>
</dbReference>
<gene>
    <name evidence="8" type="ORF">JX360_00540</name>
</gene>
<evidence type="ECO:0000256" key="2">
    <source>
        <dbReference type="ARBA" id="ARBA00012438"/>
    </source>
</evidence>
<feature type="compositionally biased region" description="Low complexity" evidence="6">
    <location>
        <begin position="261"/>
        <end position="274"/>
    </location>
</feature>
<dbReference type="InterPro" id="IPR036097">
    <property type="entry name" value="HisK_dim/P_sf"/>
</dbReference>
<evidence type="ECO:0000256" key="4">
    <source>
        <dbReference type="ARBA" id="ARBA00022777"/>
    </source>
</evidence>
<feature type="region of interest" description="Disordered" evidence="6">
    <location>
        <begin position="217"/>
        <end position="286"/>
    </location>
</feature>
<evidence type="ECO:0000256" key="3">
    <source>
        <dbReference type="ARBA" id="ARBA00022553"/>
    </source>
</evidence>
<organism evidence="8 9">
    <name type="scientific">Thermostichus vulcanus str. 'Rupite'</name>
    <dbReference type="NCBI Taxonomy" id="2813851"/>
    <lineage>
        <taxon>Bacteria</taxon>
        <taxon>Bacillati</taxon>
        <taxon>Cyanobacteriota</taxon>
        <taxon>Cyanophyceae</taxon>
        <taxon>Thermostichales</taxon>
        <taxon>Thermostichaceae</taxon>
        <taxon>Thermostichus</taxon>
    </lineage>
</organism>
<dbReference type="InterPro" id="IPR003661">
    <property type="entry name" value="HisK_dim/P_dom"/>
</dbReference>
<proteinExistence type="predicted"/>
<dbReference type="SUPFAM" id="SSF47384">
    <property type="entry name" value="Homodimeric domain of signal transducing histidine kinase"/>
    <property type="match status" value="1"/>
</dbReference>
<dbReference type="InterPro" id="IPR036890">
    <property type="entry name" value="HATPase_C_sf"/>
</dbReference>
<dbReference type="Proteomes" id="UP000830835">
    <property type="component" value="Unassembled WGS sequence"/>
</dbReference>
<keyword evidence="3" id="KW-0597">Phosphoprotein</keyword>
<reference evidence="8" key="1">
    <citation type="submission" date="2021-02" db="EMBL/GenBank/DDBJ databases">
        <title>The CRISPR/cas machinery reduction and long-range gene transfer in the hot spring cyanobacterium Synechococcus.</title>
        <authorList>
            <person name="Dvorak P."/>
            <person name="Jahodarova E."/>
            <person name="Hasler P."/>
            <person name="Poulickova A."/>
        </authorList>
    </citation>
    <scope>NUCLEOTIDE SEQUENCE</scope>
    <source>
        <strain evidence="8">Rupite</strain>
    </source>
</reference>
<sequence length="519" mass="57333">MNSYRLPSLLQSLWADLPLPEWLPAAGERSWQQTVAALIQLWQEVGQFGVVLSGPVSWLPPWVIRDPLPQLPVRIDTLETTLETALKPRDPAREAPWLFTPDLSPESILTPGQTVIPLLPRDPLVEEPFLLVLTPVFSAVAAQGHHPHTRQTGMMISFEPEVVHRAWQSLEQRVQQGRPDRLPLWQSLAKHYPLMNPHVRVLARFSSLLLLGNLAESGSQPARLPPATPTTTGRTTEVVASPDSELGEPEASSPSEALPKNSVSRSAAASKSPAQPNPPPHPDNGLSEAELLRALIHEVQTPLSTIRTLASLILKRSDLPPRVRDYAEKIDRECTEQINRFGLFFQATETVMPTTEAREGHRLQLEPIALVDLVRQNLPRWQEQVERRGSQFDLEIPDELPDVVSDPKALEAVLFGMIDRIARSTPAGSRIRAQLVSAGDLVKLQFQVDTPESGIPTAATEAKSPQAIGQLLVLQPDTGAVSLSIPVTQTLFRALGGYLTVRHRAHQGEVLNIYLPRQL</sequence>
<dbReference type="Pfam" id="PF00512">
    <property type="entry name" value="HisKA"/>
    <property type="match status" value="1"/>
</dbReference>
<dbReference type="Gene3D" id="1.10.287.130">
    <property type="match status" value="1"/>
</dbReference>
<evidence type="ECO:0000313" key="8">
    <source>
        <dbReference type="EMBL" id="MCJ2541403.1"/>
    </source>
</evidence>
<keyword evidence="9" id="KW-1185">Reference proteome</keyword>
<dbReference type="PANTHER" id="PTHR43547">
    <property type="entry name" value="TWO-COMPONENT HISTIDINE KINASE"/>
    <property type="match status" value="1"/>
</dbReference>
<comment type="catalytic activity">
    <reaction evidence="1">
        <text>ATP + protein L-histidine = ADP + protein N-phospho-L-histidine.</text>
        <dbReference type="EC" id="2.7.13.3"/>
    </reaction>
</comment>
<dbReference type="InterPro" id="IPR005467">
    <property type="entry name" value="His_kinase_dom"/>
</dbReference>
<dbReference type="Gene3D" id="3.30.565.10">
    <property type="entry name" value="Histidine kinase-like ATPase, C-terminal domain"/>
    <property type="match status" value="1"/>
</dbReference>
<dbReference type="GO" id="GO:0016301">
    <property type="term" value="F:kinase activity"/>
    <property type="evidence" value="ECO:0007669"/>
    <property type="project" value="UniProtKB-KW"/>
</dbReference>
<dbReference type="CDD" id="cd00082">
    <property type="entry name" value="HisKA"/>
    <property type="match status" value="1"/>
</dbReference>
<dbReference type="EC" id="2.7.13.3" evidence="2"/>
<evidence type="ECO:0000313" key="9">
    <source>
        <dbReference type="Proteomes" id="UP000830835"/>
    </source>
</evidence>
<evidence type="ECO:0000256" key="1">
    <source>
        <dbReference type="ARBA" id="ARBA00000085"/>
    </source>
</evidence>
<keyword evidence="4 8" id="KW-0418">Kinase</keyword>
<evidence type="ECO:0000259" key="7">
    <source>
        <dbReference type="PROSITE" id="PS50109"/>
    </source>
</evidence>
<evidence type="ECO:0000256" key="6">
    <source>
        <dbReference type="SAM" id="MobiDB-lite"/>
    </source>
</evidence>
<dbReference type="RefSeq" id="WP_244348403.1">
    <property type="nucleotide sequence ID" value="NZ_JAFIRA010000001.1"/>
</dbReference>